<keyword evidence="6" id="KW-1185">Reference proteome</keyword>
<dbReference type="InterPro" id="IPR003829">
    <property type="entry name" value="Pirin_N_dom"/>
</dbReference>
<dbReference type="PIRSF" id="PIRSF006232">
    <property type="entry name" value="Pirin"/>
    <property type="match status" value="1"/>
</dbReference>
<dbReference type="PANTHER" id="PTHR13903:SF8">
    <property type="entry name" value="PIRIN"/>
    <property type="match status" value="1"/>
</dbReference>
<protein>
    <recommendedName>
        <fullName evidence="7">Pirin C-terminal cupin domain-containing protein</fullName>
    </recommendedName>
</protein>
<feature type="domain" description="Pirin N-terminal" evidence="3">
    <location>
        <begin position="26"/>
        <end position="126"/>
    </location>
</feature>
<dbReference type="InterPro" id="IPR008778">
    <property type="entry name" value="Pirin_C_dom"/>
</dbReference>
<dbReference type="InterPro" id="IPR011051">
    <property type="entry name" value="RmlC_Cupin_sf"/>
</dbReference>
<feature type="domain" description="Pirin C-terminal" evidence="4">
    <location>
        <begin position="182"/>
        <end position="283"/>
    </location>
</feature>
<dbReference type="PANTHER" id="PTHR13903">
    <property type="entry name" value="PIRIN-RELATED"/>
    <property type="match status" value="1"/>
</dbReference>
<dbReference type="InterPro" id="IPR014710">
    <property type="entry name" value="RmlC-like_jellyroll"/>
</dbReference>
<dbReference type="EMBL" id="FOLL01000023">
    <property type="protein sequence ID" value="SFC75337.1"/>
    <property type="molecule type" value="Genomic_DNA"/>
</dbReference>
<dbReference type="SUPFAM" id="SSF51182">
    <property type="entry name" value="RmlC-like cupins"/>
    <property type="match status" value="1"/>
</dbReference>
<dbReference type="Gene3D" id="2.60.120.10">
    <property type="entry name" value="Jelly Rolls"/>
    <property type="match status" value="2"/>
</dbReference>
<evidence type="ECO:0000259" key="3">
    <source>
        <dbReference type="Pfam" id="PF02678"/>
    </source>
</evidence>
<evidence type="ECO:0000256" key="1">
    <source>
        <dbReference type="ARBA" id="ARBA00008416"/>
    </source>
</evidence>
<sequence>MNKLITTSTGGQNKRMAEWLVNQLIPGQQLPNIGPVVFLEHVYPVPPHQHAPAASGTYAVPHRGVVTVSYVLSGALRHADSRGHRCTVAAGGLHWMNAGSGILREQRPAPGPQHEGGLFHGLQFWIMLPYAAKQETPAHRALQSPDIPESPLPHHAGVIRALLGSCGEVHAPFRTFFNEFIFHIKLNPKSAFTCPTRRELEYAVFAPDDEIRVNGKSIGNSHLLGFAIDQSNIDLYNPGITVADVFLFGGSPYTEPIVAEGPFVMNTRDEMAAAYRDFFAGNYGELKTGAG</sequence>
<evidence type="ECO:0000256" key="2">
    <source>
        <dbReference type="RuleBase" id="RU003457"/>
    </source>
</evidence>
<evidence type="ECO:0000313" key="5">
    <source>
        <dbReference type="EMBL" id="SFC75337.1"/>
    </source>
</evidence>
<evidence type="ECO:0000259" key="4">
    <source>
        <dbReference type="Pfam" id="PF05726"/>
    </source>
</evidence>
<evidence type="ECO:0000313" key="6">
    <source>
        <dbReference type="Proteomes" id="UP000199577"/>
    </source>
</evidence>
<dbReference type="RefSeq" id="WP_090974990.1">
    <property type="nucleotide sequence ID" value="NZ_FOLL01000023.1"/>
</dbReference>
<dbReference type="OrthoDB" id="321327at2"/>
<reference evidence="5 6" key="1">
    <citation type="submission" date="2016-10" db="EMBL/GenBank/DDBJ databases">
        <authorList>
            <person name="de Groot N.N."/>
        </authorList>
    </citation>
    <scope>NUCLEOTIDE SEQUENCE [LARGE SCALE GENOMIC DNA]</scope>
    <source>
        <strain evidence="5 6">DSM 22900</strain>
    </source>
</reference>
<name>A0A1I1LQ27_9SPHI</name>
<comment type="similarity">
    <text evidence="1 2">Belongs to the pirin family.</text>
</comment>
<dbReference type="STRING" id="623281.SAMN05421747_12325"/>
<dbReference type="InterPro" id="IPR012093">
    <property type="entry name" value="Pirin"/>
</dbReference>
<dbReference type="Pfam" id="PF02678">
    <property type="entry name" value="Pirin"/>
    <property type="match status" value="1"/>
</dbReference>
<accession>A0A1I1LQ27</accession>
<proteinExistence type="inferred from homology"/>
<dbReference type="AlphaFoldDB" id="A0A1I1LQ27"/>
<organism evidence="5 6">
    <name type="scientific">Parapedobacter composti</name>
    <dbReference type="NCBI Taxonomy" id="623281"/>
    <lineage>
        <taxon>Bacteria</taxon>
        <taxon>Pseudomonadati</taxon>
        <taxon>Bacteroidota</taxon>
        <taxon>Sphingobacteriia</taxon>
        <taxon>Sphingobacteriales</taxon>
        <taxon>Sphingobacteriaceae</taxon>
        <taxon>Parapedobacter</taxon>
    </lineage>
</organism>
<gene>
    <name evidence="5" type="ORF">SAMN05421747_12325</name>
</gene>
<evidence type="ECO:0008006" key="7">
    <source>
        <dbReference type="Google" id="ProtNLM"/>
    </source>
</evidence>
<dbReference type="Proteomes" id="UP000199577">
    <property type="component" value="Unassembled WGS sequence"/>
</dbReference>
<dbReference type="Pfam" id="PF05726">
    <property type="entry name" value="Pirin_C"/>
    <property type="match status" value="1"/>
</dbReference>